<protein>
    <submittedName>
        <fullName evidence="2">Uncharacterized protein</fullName>
    </submittedName>
</protein>
<reference evidence="2" key="1">
    <citation type="submission" date="2022-12" db="EMBL/GenBank/DDBJ databases">
        <authorList>
            <person name="Alioto T."/>
            <person name="Alioto T."/>
            <person name="Gomez Garrido J."/>
        </authorList>
    </citation>
    <scope>NUCLEOTIDE SEQUENCE</scope>
</reference>
<dbReference type="AlphaFoldDB" id="A0AA35PKM7"/>
<evidence type="ECO:0000313" key="3">
    <source>
        <dbReference type="Proteomes" id="UP001178461"/>
    </source>
</evidence>
<feature type="compositionally biased region" description="Basic and acidic residues" evidence="1">
    <location>
        <begin position="28"/>
        <end position="40"/>
    </location>
</feature>
<evidence type="ECO:0000313" key="2">
    <source>
        <dbReference type="EMBL" id="CAI5791634.1"/>
    </source>
</evidence>
<feature type="region of interest" description="Disordered" evidence="1">
    <location>
        <begin position="1"/>
        <end position="123"/>
    </location>
</feature>
<proteinExistence type="predicted"/>
<organism evidence="2 3">
    <name type="scientific">Podarcis lilfordi</name>
    <name type="common">Lilford's wall lizard</name>
    <dbReference type="NCBI Taxonomy" id="74358"/>
    <lineage>
        <taxon>Eukaryota</taxon>
        <taxon>Metazoa</taxon>
        <taxon>Chordata</taxon>
        <taxon>Craniata</taxon>
        <taxon>Vertebrata</taxon>
        <taxon>Euteleostomi</taxon>
        <taxon>Lepidosauria</taxon>
        <taxon>Squamata</taxon>
        <taxon>Bifurcata</taxon>
        <taxon>Unidentata</taxon>
        <taxon>Episquamata</taxon>
        <taxon>Laterata</taxon>
        <taxon>Lacertibaenia</taxon>
        <taxon>Lacertidae</taxon>
        <taxon>Podarcis</taxon>
    </lineage>
</organism>
<evidence type="ECO:0000256" key="1">
    <source>
        <dbReference type="SAM" id="MobiDB-lite"/>
    </source>
</evidence>
<sequence>MVDPLPPPEKHCLEGGVSRLWGAPRPGRAREARAGSDRMGSKFPSCFPRGRRSRRHSKTEQKEPPTAAASSSSSDAPEAAAPRTRSTPSTSSETDSQSGRAYFSGKARVSFRHQLDSEREVTS</sequence>
<feature type="compositionally biased region" description="Basic and acidic residues" evidence="1">
    <location>
        <begin position="113"/>
        <end position="123"/>
    </location>
</feature>
<dbReference type="EMBL" id="OX395138">
    <property type="protein sequence ID" value="CAI5791634.1"/>
    <property type="molecule type" value="Genomic_DNA"/>
</dbReference>
<gene>
    <name evidence="2" type="ORF">PODLI_1B040694</name>
</gene>
<accession>A0AA35PKM7</accession>
<dbReference type="Proteomes" id="UP001178461">
    <property type="component" value="Chromosome 13"/>
</dbReference>
<name>A0AA35PKM7_9SAUR</name>
<keyword evidence="3" id="KW-1185">Reference proteome</keyword>
<feature type="compositionally biased region" description="Low complexity" evidence="1">
    <location>
        <begin position="64"/>
        <end position="92"/>
    </location>
</feature>